<evidence type="ECO:0000256" key="6">
    <source>
        <dbReference type="ARBA" id="ARBA00022856"/>
    </source>
</evidence>
<evidence type="ECO:0000256" key="3">
    <source>
        <dbReference type="ARBA" id="ARBA00022475"/>
    </source>
</evidence>
<proteinExistence type="inferred from homology"/>
<evidence type="ECO:0000259" key="13">
    <source>
        <dbReference type="PROSITE" id="PS50928"/>
    </source>
</evidence>
<evidence type="ECO:0000256" key="11">
    <source>
        <dbReference type="ARBA" id="ARBA00072251"/>
    </source>
</evidence>
<comment type="caution">
    <text evidence="14">The sequence shown here is derived from an EMBL/GenBank/DDBJ whole genome shotgun (WGS) entry which is preliminary data.</text>
</comment>
<keyword evidence="7" id="KW-0653">Protein transport</keyword>
<keyword evidence="2 12" id="KW-0813">Transport</keyword>
<dbReference type="CDD" id="cd06261">
    <property type="entry name" value="TM_PBP2"/>
    <property type="match status" value="1"/>
</dbReference>
<keyword evidence="5 12" id="KW-0812">Transmembrane</keyword>
<dbReference type="Gene3D" id="1.10.3720.10">
    <property type="entry name" value="MetI-like"/>
    <property type="match status" value="1"/>
</dbReference>
<keyword evidence="9 12" id="KW-0472">Membrane</keyword>
<feature type="transmembrane region" description="Helical" evidence="12">
    <location>
        <begin position="215"/>
        <end position="241"/>
    </location>
</feature>
<dbReference type="PANTHER" id="PTHR43386">
    <property type="entry name" value="OLIGOPEPTIDE TRANSPORT SYSTEM PERMEASE PROTEIN APPC"/>
    <property type="match status" value="1"/>
</dbReference>
<organism evidence="14 15">
    <name type="scientific">Kitasatospora terrestris</name>
    <dbReference type="NCBI Taxonomy" id="258051"/>
    <lineage>
        <taxon>Bacteria</taxon>
        <taxon>Bacillati</taxon>
        <taxon>Actinomycetota</taxon>
        <taxon>Actinomycetes</taxon>
        <taxon>Kitasatosporales</taxon>
        <taxon>Streptomycetaceae</taxon>
        <taxon>Kitasatospora</taxon>
    </lineage>
</organism>
<reference evidence="15" key="1">
    <citation type="journal article" date="2019" name="Int. J. Syst. Evol. Microbiol.">
        <title>The Global Catalogue of Microorganisms (GCM) 10K type strain sequencing project: providing services to taxonomists for standard genome sequencing and annotation.</title>
        <authorList>
            <consortium name="The Broad Institute Genomics Platform"/>
            <consortium name="The Broad Institute Genome Sequencing Center for Infectious Disease"/>
            <person name="Wu L."/>
            <person name="Ma J."/>
        </authorList>
    </citation>
    <scope>NUCLEOTIDE SEQUENCE [LARGE SCALE GENOMIC DNA]</scope>
    <source>
        <strain evidence="15">JCM 13006</strain>
    </source>
</reference>
<feature type="transmembrane region" description="Helical" evidence="12">
    <location>
        <begin position="30"/>
        <end position="54"/>
    </location>
</feature>
<evidence type="ECO:0000313" key="14">
    <source>
        <dbReference type="EMBL" id="GAA4850202.1"/>
    </source>
</evidence>
<dbReference type="InterPro" id="IPR050366">
    <property type="entry name" value="BP-dependent_transpt_permease"/>
</dbReference>
<evidence type="ECO:0000256" key="1">
    <source>
        <dbReference type="ARBA" id="ARBA00004429"/>
    </source>
</evidence>
<dbReference type="Pfam" id="PF00528">
    <property type="entry name" value="BPD_transp_1"/>
    <property type="match status" value="1"/>
</dbReference>
<dbReference type="InterPro" id="IPR025966">
    <property type="entry name" value="OppC_N"/>
</dbReference>
<accession>A0ABP9DLR0</accession>
<name>A0ABP9DLR0_9ACTN</name>
<feature type="transmembrane region" description="Helical" evidence="12">
    <location>
        <begin position="98"/>
        <end position="122"/>
    </location>
</feature>
<feature type="domain" description="ABC transmembrane type-1" evidence="13">
    <location>
        <begin position="98"/>
        <end position="284"/>
    </location>
</feature>
<evidence type="ECO:0000256" key="12">
    <source>
        <dbReference type="RuleBase" id="RU363032"/>
    </source>
</evidence>
<dbReference type="PROSITE" id="PS50928">
    <property type="entry name" value="ABC_TM1"/>
    <property type="match status" value="1"/>
</dbReference>
<dbReference type="InterPro" id="IPR000515">
    <property type="entry name" value="MetI-like"/>
</dbReference>
<evidence type="ECO:0000256" key="10">
    <source>
        <dbReference type="ARBA" id="ARBA00024202"/>
    </source>
</evidence>
<sequence>MTAVLPTAPAGPRPAVPTGRLRLVLARLRAARGVLVGGAIVLLLFALAFLGPYLTPYDYAAPDYAAIRQPPSAAHWFGTNGIGQDVFAQTLRGLQKSLVIGLLVALLSTGLAGLVGACAGYFGGWTDRVLVFLVDLLLIFPSFLIIAIVSPKLRGAGWLAFVLLLALFNWMVTARVVRSMTLSLRDREFVRAARYMGVAPLRIVLRHILPNVSSFLIIDATLAVGGAVMSETALSYFGFGVRPPDVSLGTLLAAGTDQAPVFPWLFYFAAGLLVLFVLAVNLIGDGLRDALDPTSDRSGT</sequence>
<keyword evidence="4" id="KW-0997">Cell inner membrane</keyword>
<comment type="similarity">
    <text evidence="10">Belongs to the binding-protein-dependent transport system permease family. OppBC subfamily.</text>
</comment>
<dbReference type="InterPro" id="IPR035906">
    <property type="entry name" value="MetI-like_sf"/>
</dbReference>
<evidence type="ECO:0000256" key="5">
    <source>
        <dbReference type="ARBA" id="ARBA00022692"/>
    </source>
</evidence>
<evidence type="ECO:0000256" key="7">
    <source>
        <dbReference type="ARBA" id="ARBA00022927"/>
    </source>
</evidence>
<keyword evidence="15" id="KW-1185">Reference proteome</keyword>
<dbReference type="RefSeq" id="WP_345697236.1">
    <property type="nucleotide sequence ID" value="NZ_BAABIS010000001.1"/>
</dbReference>
<evidence type="ECO:0000313" key="15">
    <source>
        <dbReference type="Proteomes" id="UP001501752"/>
    </source>
</evidence>
<dbReference type="Proteomes" id="UP001501752">
    <property type="component" value="Unassembled WGS sequence"/>
</dbReference>
<dbReference type="SUPFAM" id="SSF161098">
    <property type="entry name" value="MetI-like"/>
    <property type="match status" value="1"/>
</dbReference>
<dbReference type="PANTHER" id="PTHR43386:SF2">
    <property type="entry name" value="OLIGOPEPTIDE TRANSPORT SYSTEM PERMEASE PROTEIN OPPC"/>
    <property type="match status" value="1"/>
</dbReference>
<keyword evidence="6" id="KW-0571">Peptide transport</keyword>
<evidence type="ECO:0000256" key="2">
    <source>
        <dbReference type="ARBA" id="ARBA00022448"/>
    </source>
</evidence>
<evidence type="ECO:0000256" key="8">
    <source>
        <dbReference type="ARBA" id="ARBA00022989"/>
    </source>
</evidence>
<keyword evidence="8 12" id="KW-1133">Transmembrane helix</keyword>
<feature type="transmembrane region" description="Helical" evidence="12">
    <location>
        <begin position="261"/>
        <end position="283"/>
    </location>
</feature>
<keyword evidence="3" id="KW-1003">Cell membrane</keyword>
<dbReference type="EMBL" id="BAABIS010000001">
    <property type="protein sequence ID" value="GAA4850202.1"/>
    <property type="molecule type" value="Genomic_DNA"/>
</dbReference>
<dbReference type="Pfam" id="PF12911">
    <property type="entry name" value="OppC_N"/>
    <property type="match status" value="1"/>
</dbReference>
<protein>
    <recommendedName>
        <fullName evidence="11">Oligopeptide transport system permease protein OppC</fullName>
    </recommendedName>
</protein>
<comment type="subcellular location">
    <subcellularLocation>
        <location evidence="1">Cell inner membrane</location>
        <topology evidence="1">Multi-pass membrane protein</topology>
    </subcellularLocation>
    <subcellularLocation>
        <location evidence="12">Cell membrane</location>
        <topology evidence="12">Multi-pass membrane protein</topology>
    </subcellularLocation>
</comment>
<gene>
    <name evidence="14" type="ORF">GCM10023235_28930</name>
</gene>
<feature type="transmembrane region" description="Helical" evidence="12">
    <location>
        <begin position="156"/>
        <end position="177"/>
    </location>
</feature>
<evidence type="ECO:0000256" key="4">
    <source>
        <dbReference type="ARBA" id="ARBA00022519"/>
    </source>
</evidence>
<evidence type="ECO:0000256" key="9">
    <source>
        <dbReference type="ARBA" id="ARBA00023136"/>
    </source>
</evidence>
<feature type="transmembrane region" description="Helical" evidence="12">
    <location>
        <begin position="129"/>
        <end position="150"/>
    </location>
</feature>